<dbReference type="EMBL" id="UYYG01001216">
    <property type="protein sequence ID" value="VDN60432.1"/>
    <property type="molecule type" value="Genomic_DNA"/>
</dbReference>
<dbReference type="Proteomes" id="UP000274756">
    <property type="component" value="Unassembled WGS sequence"/>
</dbReference>
<keyword evidence="1" id="KW-1133">Transmembrane helix</keyword>
<dbReference type="WBParaSite" id="DME_0000855801-mRNA-1">
    <property type="protein sequence ID" value="DME_0000855801-mRNA-1"/>
    <property type="gene ID" value="DME_0000855801"/>
</dbReference>
<reference evidence="2 4" key="2">
    <citation type="submission" date="2018-11" db="EMBL/GenBank/DDBJ databases">
        <authorList>
            <consortium name="Pathogen Informatics"/>
        </authorList>
    </citation>
    <scope>NUCLEOTIDE SEQUENCE [LARGE SCALE GENOMIC DNA]</scope>
</reference>
<evidence type="ECO:0000313" key="4">
    <source>
        <dbReference type="Proteomes" id="UP000274756"/>
    </source>
</evidence>
<organism evidence="3 5">
    <name type="scientific">Dracunculus medinensis</name>
    <name type="common">Guinea worm</name>
    <dbReference type="NCBI Taxonomy" id="318479"/>
    <lineage>
        <taxon>Eukaryota</taxon>
        <taxon>Metazoa</taxon>
        <taxon>Ecdysozoa</taxon>
        <taxon>Nematoda</taxon>
        <taxon>Chromadorea</taxon>
        <taxon>Rhabditida</taxon>
        <taxon>Spirurina</taxon>
        <taxon>Dracunculoidea</taxon>
        <taxon>Dracunculidae</taxon>
        <taxon>Dracunculus</taxon>
    </lineage>
</organism>
<sequence>MISYEDYFVTVVMYVNSLSNTGVFLIFLPCIHQHSSHRFLAYTIATIYNMGSEIRKVVSRGIRLFLDLRGIYFMPHSFMPFMIESTENLLNIVRILLDVLLVL</sequence>
<name>A0A0N4UL94_DRAME</name>
<dbReference type="AlphaFoldDB" id="A0A0N4UL94"/>
<dbReference type="Proteomes" id="UP000038040">
    <property type="component" value="Unplaced"/>
</dbReference>
<proteinExistence type="predicted"/>
<reference evidence="5" key="1">
    <citation type="submission" date="2017-02" db="UniProtKB">
        <authorList>
            <consortium name="WormBaseParasite"/>
        </authorList>
    </citation>
    <scope>IDENTIFICATION</scope>
</reference>
<evidence type="ECO:0000313" key="5">
    <source>
        <dbReference type="WBParaSite" id="DME_0000855801-mRNA-1"/>
    </source>
</evidence>
<evidence type="ECO:0000256" key="1">
    <source>
        <dbReference type="SAM" id="Phobius"/>
    </source>
</evidence>
<protein>
    <submittedName>
        <fullName evidence="2 5">Uncharacterized protein</fullName>
    </submittedName>
</protein>
<evidence type="ECO:0000313" key="3">
    <source>
        <dbReference type="Proteomes" id="UP000038040"/>
    </source>
</evidence>
<keyword evidence="4" id="KW-1185">Reference proteome</keyword>
<evidence type="ECO:0000313" key="2">
    <source>
        <dbReference type="EMBL" id="VDN60432.1"/>
    </source>
</evidence>
<keyword evidence="1" id="KW-0472">Membrane</keyword>
<keyword evidence="1" id="KW-0812">Transmembrane</keyword>
<gene>
    <name evidence="2" type="ORF">DME_LOCUS10405</name>
</gene>
<accession>A0A0N4UL94</accession>
<feature type="transmembrane region" description="Helical" evidence="1">
    <location>
        <begin position="7"/>
        <end position="28"/>
    </location>
</feature>